<accession>A0A367JLI2</accession>
<dbReference type="Proteomes" id="UP000252139">
    <property type="component" value="Unassembled WGS sequence"/>
</dbReference>
<dbReference type="EMBL" id="PJQL01001104">
    <property type="protein sequence ID" value="RCH90551.1"/>
    <property type="molecule type" value="Genomic_DNA"/>
</dbReference>
<reference evidence="1 2" key="1">
    <citation type="journal article" date="2018" name="G3 (Bethesda)">
        <title>Phylogenetic and Phylogenomic Definition of Rhizopus Species.</title>
        <authorList>
            <person name="Gryganskyi A.P."/>
            <person name="Golan J."/>
            <person name="Dolatabadi S."/>
            <person name="Mondo S."/>
            <person name="Robb S."/>
            <person name="Idnurm A."/>
            <person name="Muszewska A."/>
            <person name="Steczkiewicz K."/>
            <person name="Masonjones S."/>
            <person name="Liao H.L."/>
            <person name="Gajdeczka M.T."/>
            <person name="Anike F."/>
            <person name="Vuek A."/>
            <person name="Anishchenko I.M."/>
            <person name="Voigt K."/>
            <person name="de Hoog G.S."/>
            <person name="Smith M.E."/>
            <person name="Heitman J."/>
            <person name="Vilgalys R."/>
            <person name="Stajich J.E."/>
        </authorList>
    </citation>
    <scope>NUCLEOTIDE SEQUENCE [LARGE SCALE GENOMIC DNA]</scope>
    <source>
        <strain evidence="1 2">CBS 357.93</strain>
    </source>
</reference>
<organism evidence="1 2">
    <name type="scientific">Rhizopus azygosporus</name>
    <name type="common">Rhizopus microsporus var. azygosporus</name>
    <dbReference type="NCBI Taxonomy" id="86630"/>
    <lineage>
        <taxon>Eukaryota</taxon>
        <taxon>Fungi</taxon>
        <taxon>Fungi incertae sedis</taxon>
        <taxon>Mucoromycota</taxon>
        <taxon>Mucoromycotina</taxon>
        <taxon>Mucoromycetes</taxon>
        <taxon>Mucorales</taxon>
        <taxon>Mucorineae</taxon>
        <taxon>Rhizopodaceae</taxon>
        <taxon>Rhizopus</taxon>
    </lineage>
</organism>
<proteinExistence type="predicted"/>
<dbReference type="OrthoDB" id="2230412at2759"/>
<comment type="caution">
    <text evidence="1">The sequence shown here is derived from an EMBL/GenBank/DDBJ whole genome shotgun (WGS) entry which is preliminary data.</text>
</comment>
<dbReference type="AlphaFoldDB" id="A0A367JLI2"/>
<gene>
    <name evidence="1" type="ORF">CU097_002693</name>
</gene>
<sequence length="154" mass="17391">MHNYAKLSDTHVADSVHGCIEADAGYSKNMNDQCANRSPNNLKVAMTFLENTLDQPLPRLLDFVWSYNYETNTPVDDIEAIRLTKCEKASASCKQLGIYHLGIRSKLFDGLGTVPRIECSDQQDTPHNQKDFLKLFECTSTCLLLDMMKHRCAS</sequence>
<keyword evidence="2" id="KW-1185">Reference proteome</keyword>
<evidence type="ECO:0000313" key="1">
    <source>
        <dbReference type="EMBL" id="RCH90551.1"/>
    </source>
</evidence>
<protein>
    <submittedName>
        <fullName evidence="1">Uncharacterized protein</fullName>
    </submittedName>
</protein>
<evidence type="ECO:0000313" key="2">
    <source>
        <dbReference type="Proteomes" id="UP000252139"/>
    </source>
</evidence>
<name>A0A367JLI2_RHIAZ</name>